<proteinExistence type="predicted"/>
<evidence type="ECO:0000313" key="3">
    <source>
        <dbReference type="Proteomes" id="UP000182248"/>
    </source>
</evidence>
<name>A0A1K1NLH7_9FLAO</name>
<dbReference type="AlphaFoldDB" id="A0A1K1NLH7"/>
<gene>
    <name evidence="2" type="ORF">SAMN02927921_01320</name>
</gene>
<reference evidence="2 3" key="1">
    <citation type="submission" date="2016-11" db="EMBL/GenBank/DDBJ databases">
        <authorList>
            <person name="Jaros S."/>
            <person name="Januszkiewicz K."/>
            <person name="Wedrychowicz H."/>
        </authorList>
    </citation>
    <scope>NUCLEOTIDE SEQUENCE [LARGE SCALE GENOMIC DNA]</scope>
    <source>
        <strain evidence="2 3">CGMCC 1.12145</strain>
    </source>
</reference>
<dbReference type="Proteomes" id="UP000182248">
    <property type="component" value="Unassembled WGS sequence"/>
</dbReference>
<accession>A0A1K1NLH7</accession>
<dbReference type="Gene3D" id="3.10.450.50">
    <property type="match status" value="1"/>
</dbReference>
<protein>
    <submittedName>
        <fullName evidence="2">SnoaL-like domain-containing protein</fullName>
    </submittedName>
</protein>
<dbReference type="InterPro" id="IPR032710">
    <property type="entry name" value="NTF2-like_dom_sf"/>
</dbReference>
<organism evidence="2 3">
    <name type="scientific">Sinomicrobium oceani</name>
    <dbReference type="NCBI Taxonomy" id="1150368"/>
    <lineage>
        <taxon>Bacteria</taxon>
        <taxon>Pseudomonadati</taxon>
        <taxon>Bacteroidota</taxon>
        <taxon>Flavobacteriia</taxon>
        <taxon>Flavobacteriales</taxon>
        <taxon>Flavobacteriaceae</taxon>
        <taxon>Sinomicrobium</taxon>
    </lineage>
</organism>
<evidence type="ECO:0000313" key="2">
    <source>
        <dbReference type="EMBL" id="SFW36296.1"/>
    </source>
</evidence>
<dbReference type="RefSeq" id="WP_072316568.1">
    <property type="nucleotide sequence ID" value="NZ_FPJE01000006.1"/>
</dbReference>
<dbReference type="Pfam" id="PF12680">
    <property type="entry name" value="SnoaL_2"/>
    <property type="match status" value="1"/>
</dbReference>
<keyword evidence="3" id="KW-1185">Reference proteome</keyword>
<dbReference type="EMBL" id="FPJE01000006">
    <property type="protein sequence ID" value="SFW36296.1"/>
    <property type="molecule type" value="Genomic_DNA"/>
</dbReference>
<dbReference type="InterPro" id="IPR037401">
    <property type="entry name" value="SnoaL-like"/>
</dbReference>
<dbReference type="STRING" id="1150368.SAMN02927921_01320"/>
<sequence>MTAKENFLREFNRAFSENNISFIRAHVSEDIVWNMTGNRIIQGEEAFSAALETMKSEDKFDLEIKHIITHGKIACVHGAMHSSDKTTYAFCDIYVFSNFKDLKIKELTSFVIQIKTQ</sequence>
<feature type="domain" description="SnoaL-like" evidence="1">
    <location>
        <begin position="9"/>
        <end position="104"/>
    </location>
</feature>
<dbReference type="SUPFAM" id="SSF54427">
    <property type="entry name" value="NTF2-like"/>
    <property type="match status" value="1"/>
</dbReference>
<dbReference type="OrthoDB" id="6692273at2"/>
<evidence type="ECO:0000259" key="1">
    <source>
        <dbReference type="Pfam" id="PF12680"/>
    </source>
</evidence>